<evidence type="ECO:0000256" key="1">
    <source>
        <dbReference type="ARBA" id="ARBA00004651"/>
    </source>
</evidence>
<feature type="transmembrane region" description="Helical" evidence="7">
    <location>
        <begin position="12"/>
        <end position="34"/>
    </location>
</feature>
<sequence>MKDTFGEKIFYGINYALLSLLGLTCLIPLLHIIALSLSGSQAVLSGEVTIWPVGWSMESFSTLLKGTNVLGALKNNVIITVVGVALSMVFTIMAAYPLSRPYFYARRFFTLAIVFTMLFSGGLIPTFLVIKALGLVNTYFALWLLFLISTFNMLIMRTFFENIPDELIEASRIDGCGEWRLLMQIVLPLSMPVLATLTLFYGVNYWNMFMTVLIYINDTDHYNLTVLVQQMVQSQSIMQEISNMSPEDSMQLTPEGIKAAAIIVMVLPMLIVYPFLQKYFVKGVMIGAIKG</sequence>
<dbReference type="InterPro" id="IPR035906">
    <property type="entry name" value="MetI-like_sf"/>
</dbReference>
<evidence type="ECO:0000256" key="6">
    <source>
        <dbReference type="ARBA" id="ARBA00023136"/>
    </source>
</evidence>
<comment type="similarity">
    <text evidence="7">Belongs to the binding-protein-dependent transport system permease family.</text>
</comment>
<evidence type="ECO:0000313" key="10">
    <source>
        <dbReference type="Proteomes" id="UP000426246"/>
    </source>
</evidence>
<dbReference type="SUPFAM" id="SSF161098">
    <property type="entry name" value="MetI-like"/>
    <property type="match status" value="1"/>
</dbReference>
<organism evidence="9 10">
    <name type="scientific">Paenibacillus psychroresistens</name>
    <dbReference type="NCBI Taxonomy" id="1778678"/>
    <lineage>
        <taxon>Bacteria</taxon>
        <taxon>Bacillati</taxon>
        <taxon>Bacillota</taxon>
        <taxon>Bacilli</taxon>
        <taxon>Bacillales</taxon>
        <taxon>Paenibacillaceae</taxon>
        <taxon>Paenibacillus</taxon>
    </lineage>
</organism>
<accession>A0A6B8RRB5</accession>
<proteinExistence type="inferred from homology"/>
<keyword evidence="4 7" id="KW-0812">Transmembrane</keyword>
<keyword evidence="6 7" id="KW-0472">Membrane</keyword>
<comment type="subcellular location">
    <subcellularLocation>
        <location evidence="1 7">Cell membrane</location>
        <topology evidence="1 7">Multi-pass membrane protein</topology>
    </subcellularLocation>
</comment>
<dbReference type="GO" id="GO:0055085">
    <property type="term" value="P:transmembrane transport"/>
    <property type="evidence" value="ECO:0007669"/>
    <property type="project" value="InterPro"/>
</dbReference>
<dbReference type="Gene3D" id="1.10.3720.10">
    <property type="entry name" value="MetI-like"/>
    <property type="match status" value="1"/>
</dbReference>
<dbReference type="PANTHER" id="PTHR43744">
    <property type="entry name" value="ABC TRANSPORTER PERMEASE PROTEIN MG189-RELATED-RELATED"/>
    <property type="match status" value="1"/>
</dbReference>
<evidence type="ECO:0000256" key="4">
    <source>
        <dbReference type="ARBA" id="ARBA00022692"/>
    </source>
</evidence>
<dbReference type="PROSITE" id="PS50928">
    <property type="entry name" value="ABC_TM1"/>
    <property type="match status" value="1"/>
</dbReference>
<feature type="transmembrane region" description="Helical" evidence="7">
    <location>
        <begin position="108"/>
        <end position="128"/>
    </location>
</feature>
<dbReference type="AlphaFoldDB" id="A0A6B8RRB5"/>
<dbReference type="KEGG" id="ppsc:EHS13_27670"/>
<feature type="transmembrane region" description="Helical" evidence="7">
    <location>
        <begin position="181"/>
        <end position="203"/>
    </location>
</feature>
<dbReference type="EMBL" id="CP034235">
    <property type="protein sequence ID" value="QGQ98397.1"/>
    <property type="molecule type" value="Genomic_DNA"/>
</dbReference>
<dbReference type="CDD" id="cd06261">
    <property type="entry name" value="TM_PBP2"/>
    <property type="match status" value="1"/>
</dbReference>
<dbReference type="GO" id="GO:0005886">
    <property type="term" value="C:plasma membrane"/>
    <property type="evidence" value="ECO:0007669"/>
    <property type="project" value="UniProtKB-SubCell"/>
</dbReference>
<dbReference type="Proteomes" id="UP000426246">
    <property type="component" value="Chromosome"/>
</dbReference>
<evidence type="ECO:0000256" key="3">
    <source>
        <dbReference type="ARBA" id="ARBA00022475"/>
    </source>
</evidence>
<name>A0A6B8RRB5_9BACL</name>
<evidence type="ECO:0000259" key="8">
    <source>
        <dbReference type="PROSITE" id="PS50928"/>
    </source>
</evidence>
<dbReference type="RefSeq" id="WP_155703501.1">
    <property type="nucleotide sequence ID" value="NZ_CP034235.1"/>
</dbReference>
<feature type="transmembrane region" description="Helical" evidence="7">
    <location>
        <begin position="256"/>
        <end position="276"/>
    </location>
</feature>
<evidence type="ECO:0000256" key="7">
    <source>
        <dbReference type="RuleBase" id="RU363032"/>
    </source>
</evidence>
<gene>
    <name evidence="9" type="ORF">EHS13_27670</name>
</gene>
<feature type="transmembrane region" description="Helical" evidence="7">
    <location>
        <begin position="140"/>
        <end position="160"/>
    </location>
</feature>
<reference evidence="10" key="1">
    <citation type="submission" date="2018-11" db="EMBL/GenBank/DDBJ databases">
        <title>Complete genome sequence of Paenibacillus sp. ML311-T8.</title>
        <authorList>
            <person name="Nam Y.-D."/>
            <person name="Kang J."/>
            <person name="Chung W.-H."/>
            <person name="Park Y.S."/>
        </authorList>
    </citation>
    <scope>NUCLEOTIDE SEQUENCE [LARGE SCALE GENOMIC DNA]</scope>
    <source>
        <strain evidence="10">ML311-T8</strain>
    </source>
</reference>
<keyword evidence="2 7" id="KW-0813">Transport</keyword>
<dbReference type="InterPro" id="IPR000515">
    <property type="entry name" value="MetI-like"/>
</dbReference>
<evidence type="ECO:0000256" key="5">
    <source>
        <dbReference type="ARBA" id="ARBA00022989"/>
    </source>
</evidence>
<feature type="transmembrane region" description="Helical" evidence="7">
    <location>
        <begin position="77"/>
        <end position="96"/>
    </location>
</feature>
<dbReference type="OrthoDB" id="2563390at2"/>
<dbReference type="Pfam" id="PF00528">
    <property type="entry name" value="BPD_transp_1"/>
    <property type="match status" value="1"/>
</dbReference>
<evidence type="ECO:0000256" key="2">
    <source>
        <dbReference type="ARBA" id="ARBA00022448"/>
    </source>
</evidence>
<protein>
    <submittedName>
        <fullName evidence="9">Carbohydrate ABC transporter permease</fullName>
    </submittedName>
</protein>
<evidence type="ECO:0000313" key="9">
    <source>
        <dbReference type="EMBL" id="QGQ98397.1"/>
    </source>
</evidence>
<feature type="domain" description="ABC transmembrane type-1" evidence="8">
    <location>
        <begin position="73"/>
        <end position="276"/>
    </location>
</feature>
<keyword evidence="3" id="KW-1003">Cell membrane</keyword>
<keyword evidence="5 7" id="KW-1133">Transmembrane helix</keyword>
<keyword evidence="10" id="KW-1185">Reference proteome</keyword>
<dbReference type="PANTHER" id="PTHR43744:SF9">
    <property type="entry name" value="POLYGALACTURONAN_RHAMNOGALACTURONAN TRANSPORT SYSTEM PERMEASE PROTEIN YTCP"/>
    <property type="match status" value="1"/>
</dbReference>